<dbReference type="Pfam" id="PF03567">
    <property type="entry name" value="Sulfotransfer_2"/>
    <property type="match status" value="1"/>
</dbReference>
<comment type="caution">
    <text evidence="8">The sequence shown here is derived from an EMBL/GenBank/DDBJ whole genome shotgun (WGS) entry which is preliminary data.</text>
</comment>
<sequence>MIVNKWHKFVFIHIPKTAGTSIRQSFGGLWGQDKKATNRKTKHETVLQFMEAYEERTGNDKEILEDYRFVAFVRNPWDRFRSLHRYLLLNQNRNHLNTPENLNDFVGTLNDVPEWAKNIRSLRPQSDFIEGVDPIIGRFETIEQDFRSICDILNLGKKLNLSHENGSRDIDVKDPRILDKVSRSRRESYTAESIALIGKHYRKDIEMFGYKADGGALLEETGLRRTGR</sequence>
<dbReference type="InterPro" id="IPR005331">
    <property type="entry name" value="Sulfotransferase"/>
</dbReference>
<keyword evidence="4" id="KW-1133">Transmembrane helix</keyword>
<gene>
    <name evidence="8" type="ORF">C0081_13995</name>
</gene>
<dbReference type="SUPFAM" id="SSF52540">
    <property type="entry name" value="P-loop containing nucleoside triphosphate hydrolases"/>
    <property type="match status" value="1"/>
</dbReference>
<keyword evidence="7" id="KW-0325">Glycoprotein</keyword>
<keyword evidence="2" id="KW-0808">Transferase</keyword>
<dbReference type="OrthoDB" id="288532at2"/>
<evidence type="ECO:0000256" key="2">
    <source>
        <dbReference type="ARBA" id="ARBA00022679"/>
    </source>
</evidence>
<keyword evidence="9" id="KW-1185">Reference proteome</keyword>
<dbReference type="PANTHER" id="PTHR12137">
    <property type="entry name" value="CARBOHYDRATE SULFOTRANSFERASE"/>
    <property type="match status" value="1"/>
</dbReference>
<organism evidence="8 9">
    <name type="scientific">Cohaesibacter celericrescens</name>
    <dbReference type="NCBI Taxonomy" id="2067669"/>
    <lineage>
        <taxon>Bacteria</taxon>
        <taxon>Pseudomonadati</taxon>
        <taxon>Pseudomonadota</taxon>
        <taxon>Alphaproteobacteria</taxon>
        <taxon>Hyphomicrobiales</taxon>
        <taxon>Cohaesibacteraceae</taxon>
    </lineage>
</organism>
<dbReference type="InterPro" id="IPR018011">
    <property type="entry name" value="Carb_sulfotrans_8-10"/>
</dbReference>
<evidence type="ECO:0000313" key="9">
    <source>
        <dbReference type="Proteomes" id="UP000234881"/>
    </source>
</evidence>
<dbReference type="GO" id="GO:0016051">
    <property type="term" value="P:carbohydrate biosynthetic process"/>
    <property type="evidence" value="ECO:0007669"/>
    <property type="project" value="InterPro"/>
</dbReference>
<dbReference type="Gene3D" id="3.40.50.300">
    <property type="entry name" value="P-loop containing nucleotide triphosphate hydrolases"/>
    <property type="match status" value="1"/>
</dbReference>
<dbReference type="EMBL" id="PKUQ01000026">
    <property type="protein sequence ID" value="PLW76577.1"/>
    <property type="molecule type" value="Genomic_DNA"/>
</dbReference>
<evidence type="ECO:0000256" key="6">
    <source>
        <dbReference type="ARBA" id="ARBA00023136"/>
    </source>
</evidence>
<evidence type="ECO:0000256" key="3">
    <source>
        <dbReference type="ARBA" id="ARBA00022692"/>
    </source>
</evidence>
<dbReference type="GO" id="GO:0016020">
    <property type="term" value="C:membrane"/>
    <property type="evidence" value="ECO:0007669"/>
    <property type="project" value="InterPro"/>
</dbReference>
<name>A0A2N5XQ62_9HYPH</name>
<evidence type="ECO:0008006" key="10">
    <source>
        <dbReference type="Google" id="ProtNLM"/>
    </source>
</evidence>
<accession>A0A2N5XQ62</accession>
<dbReference type="RefSeq" id="WP_101534468.1">
    <property type="nucleotide sequence ID" value="NZ_PKUQ01000026.1"/>
</dbReference>
<evidence type="ECO:0000256" key="5">
    <source>
        <dbReference type="ARBA" id="ARBA00023034"/>
    </source>
</evidence>
<proteinExistence type="predicted"/>
<reference evidence="8 9" key="1">
    <citation type="submission" date="2018-01" db="EMBL/GenBank/DDBJ databases">
        <title>The draft genome sequence of Cohaesibacter sp. H1304.</title>
        <authorList>
            <person name="Wang N.-N."/>
            <person name="Du Z.-J."/>
        </authorList>
    </citation>
    <scope>NUCLEOTIDE SEQUENCE [LARGE SCALE GENOMIC DNA]</scope>
    <source>
        <strain evidence="8 9">H1304</strain>
    </source>
</reference>
<evidence type="ECO:0000256" key="7">
    <source>
        <dbReference type="ARBA" id="ARBA00023180"/>
    </source>
</evidence>
<dbReference type="InterPro" id="IPR027417">
    <property type="entry name" value="P-loop_NTPase"/>
</dbReference>
<evidence type="ECO:0000313" key="8">
    <source>
        <dbReference type="EMBL" id="PLW76577.1"/>
    </source>
</evidence>
<comment type="subcellular location">
    <subcellularLocation>
        <location evidence="1">Golgi apparatus membrane</location>
        <topology evidence="1">Single-pass type II membrane protein</topology>
    </subcellularLocation>
</comment>
<dbReference type="GO" id="GO:0008146">
    <property type="term" value="F:sulfotransferase activity"/>
    <property type="evidence" value="ECO:0007669"/>
    <property type="project" value="InterPro"/>
</dbReference>
<keyword evidence="6" id="KW-0472">Membrane</keyword>
<keyword evidence="5" id="KW-0333">Golgi apparatus</keyword>
<dbReference type="PANTHER" id="PTHR12137:SF54">
    <property type="entry name" value="CARBOHYDRATE SULFOTRANSFERASE"/>
    <property type="match status" value="1"/>
</dbReference>
<keyword evidence="3" id="KW-0812">Transmembrane</keyword>
<evidence type="ECO:0000256" key="1">
    <source>
        <dbReference type="ARBA" id="ARBA00004323"/>
    </source>
</evidence>
<dbReference type="Proteomes" id="UP000234881">
    <property type="component" value="Unassembled WGS sequence"/>
</dbReference>
<protein>
    <recommendedName>
        <fullName evidence="10">Sulfotransferase family protein</fullName>
    </recommendedName>
</protein>
<dbReference type="AlphaFoldDB" id="A0A2N5XQ62"/>
<evidence type="ECO:0000256" key="4">
    <source>
        <dbReference type="ARBA" id="ARBA00022989"/>
    </source>
</evidence>